<dbReference type="SUPFAM" id="SSF53335">
    <property type="entry name" value="S-adenosyl-L-methionine-dependent methyltransferases"/>
    <property type="match status" value="1"/>
</dbReference>
<dbReference type="InterPro" id="IPR029063">
    <property type="entry name" value="SAM-dependent_MTases_sf"/>
</dbReference>
<gene>
    <name evidence="8" type="ORF">A8E72_30920</name>
</gene>
<keyword evidence="5" id="KW-0680">Restriction system</keyword>
<dbReference type="PRINTS" id="PR00105">
    <property type="entry name" value="C5METTRFRASE"/>
</dbReference>
<evidence type="ECO:0000313" key="8">
    <source>
        <dbReference type="EMBL" id="ONU77810.1"/>
    </source>
</evidence>
<dbReference type="Pfam" id="PF00145">
    <property type="entry name" value="DNA_methylase"/>
    <property type="match status" value="1"/>
</dbReference>
<evidence type="ECO:0000256" key="2">
    <source>
        <dbReference type="ARBA" id="ARBA00022603"/>
    </source>
</evidence>
<proteinExistence type="inferred from homology"/>
<comment type="catalytic activity">
    <reaction evidence="6">
        <text>a 2'-deoxycytidine in DNA + S-adenosyl-L-methionine = a 5-methyl-2'-deoxycytidine in DNA + S-adenosyl-L-homocysteine + H(+)</text>
        <dbReference type="Rhea" id="RHEA:13681"/>
        <dbReference type="Rhea" id="RHEA-COMP:11369"/>
        <dbReference type="Rhea" id="RHEA-COMP:11370"/>
        <dbReference type="ChEBI" id="CHEBI:15378"/>
        <dbReference type="ChEBI" id="CHEBI:57856"/>
        <dbReference type="ChEBI" id="CHEBI:59789"/>
        <dbReference type="ChEBI" id="CHEBI:85452"/>
        <dbReference type="ChEBI" id="CHEBI:85454"/>
        <dbReference type="EC" id="2.1.1.37"/>
    </reaction>
</comment>
<sequence length="304" mass="33845">MTAIDLFAGAGGFSEGARMAGVTVAWAANHWPLAVQYHEANHPTTWHQCQDLQQADWRVVPPHDIVLASPACQGHSPARGKERPHHDALRSTAWAVVACAEYHRTPILLVENVPAFEKWVLFPAWKDALRRLGYSVSPHLVDAADHGVPQNRERLFIVCTRSRRPLKLRLPRRPHVPIADVLEWDAHPWTPINTARRSPNTIRRIEAGRAAFGHRFLAPYYSNGSGRTGRSIERPIGTIPTRDRWAVIQGDQMRMLAVPEAKAAMGFQRGYILPDNHADAMHLLGNAVCPVVATDFLDALRAAA</sequence>
<keyword evidence="3 7" id="KW-0808">Transferase</keyword>
<dbReference type="EMBL" id="MUTJ01000092">
    <property type="protein sequence ID" value="ONU77810.1"/>
    <property type="molecule type" value="Genomic_DNA"/>
</dbReference>
<name>A0A1V2VVI0_9BURK</name>
<dbReference type="GO" id="GO:0032259">
    <property type="term" value="P:methylation"/>
    <property type="evidence" value="ECO:0007669"/>
    <property type="project" value="UniProtKB-KW"/>
</dbReference>
<comment type="similarity">
    <text evidence="7">Belongs to the class I-like SAM-binding methyltransferase superfamily. C5-methyltransferase family.</text>
</comment>
<keyword evidence="4 7" id="KW-0949">S-adenosyl-L-methionine</keyword>
<evidence type="ECO:0000256" key="7">
    <source>
        <dbReference type="PROSITE-ProRule" id="PRU01016"/>
    </source>
</evidence>
<evidence type="ECO:0000256" key="3">
    <source>
        <dbReference type="ARBA" id="ARBA00022679"/>
    </source>
</evidence>
<dbReference type="AlphaFoldDB" id="A0A1V2VVI0"/>
<evidence type="ECO:0000256" key="6">
    <source>
        <dbReference type="ARBA" id="ARBA00047422"/>
    </source>
</evidence>
<reference evidence="8 9" key="1">
    <citation type="submission" date="2016-08" db="EMBL/GenBank/DDBJ databases">
        <authorList>
            <person name="Seilhamer J.J."/>
        </authorList>
    </citation>
    <scope>NUCLEOTIDE SEQUENCE [LARGE SCALE GENOMIC DNA]</scope>
    <source>
        <strain evidence="8 9">VC14762</strain>
    </source>
</reference>
<evidence type="ECO:0000256" key="4">
    <source>
        <dbReference type="ARBA" id="ARBA00022691"/>
    </source>
</evidence>
<dbReference type="GO" id="GO:0044027">
    <property type="term" value="P:negative regulation of gene expression via chromosomal CpG island methylation"/>
    <property type="evidence" value="ECO:0007669"/>
    <property type="project" value="TreeGrafter"/>
</dbReference>
<comment type="caution">
    <text evidence="8">The sequence shown here is derived from an EMBL/GenBank/DDBJ whole genome shotgun (WGS) entry which is preliminary data.</text>
</comment>
<dbReference type="GO" id="GO:0003886">
    <property type="term" value="F:DNA (cytosine-5-)-methyltransferase activity"/>
    <property type="evidence" value="ECO:0007669"/>
    <property type="project" value="UniProtKB-EC"/>
</dbReference>
<feature type="active site" evidence="7">
    <location>
        <position position="72"/>
    </location>
</feature>
<accession>A0A1V2VVI0</accession>
<dbReference type="GO" id="GO:0003677">
    <property type="term" value="F:DNA binding"/>
    <property type="evidence" value="ECO:0007669"/>
    <property type="project" value="TreeGrafter"/>
</dbReference>
<dbReference type="PANTHER" id="PTHR10629">
    <property type="entry name" value="CYTOSINE-SPECIFIC METHYLTRANSFERASE"/>
    <property type="match status" value="1"/>
</dbReference>
<dbReference type="GO" id="GO:0009307">
    <property type="term" value="P:DNA restriction-modification system"/>
    <property type="evidence" value="ECO:0007669"/>
    <property type="project" value="UniProtKB-KW"/>
</dbReference>
<evidence type="ECO:0000313" key="9">
    <source>
        <dbReference type="Proteomes" id="UP000188543"/>
    </source>
</evidence>
<dbReference type="Gene3D" id="3.90.120.10">
    <property type="entry name" value="DNA Methylase, subunit A, domain 2"/>
    <property type="match status" value="1"/>
</dbReference>
<dbReference type="InterPro" id="IPR050390">
    <property type="entry name" value="C5-Methyltransferase"/>
</dbReference>
<organism evidence="8 9">
    <name type="scientific">Burkholderia cenocepacia</name>
    <dbReference type="NCBI Taxonomy" id="95486"/>
    <lineage>
        <taxon>Bacteria</taxon>
        <taxon>Pseudomonadati</taxon>
        <taxon>Pseudomonadota</taxon>
        <taxon>Betaproteobacteria</taxon>
        <taxon>Burkholderiales</taxon>
        <taxon>Burkholderiaceae</taxon>
        <taxon>Burkholderia</taxon>
        <taxon>Burkholderia cepacia complex</taxon>
    </lineage>
</organism>
<dbReference type="Gene3D" id="3.40.50.150">
    <property type="entry name" value="Vaccinia Virus protein VP39"/>
    <property type="match status" value="1"/>
</dbReference>
<keyword evidence="2 7" id="KW-0489">Methyltransferase</keyword>
<dbReference type="PROSITE" id="PS51679">
    <property type="entry name" value="SAM_MT_C5"/>
    <property type="match status" value="1"/>
</dbReference>
<dbReference type="EC" id="2.1.1.37" evidence="1"/>
<dbReference type="Proteomes" id="UP000188543">
    <property type="component" value="Unassembled WGS sequence"/>
</dbReference>
<evidence type="ECO:0000256" key="1">
    <source>
        <dbReference type="ARBA" id="ARBA00011975"/>
    </source>
</evidence>
<dbReference type="InterPro" id="IPR001525">
    <property type="entry name" value="C5_MeTfrase"/>
</dbReference>
<evidence type="ECO:0000256" key="5">
    <source>
        <dbReference type="ARBA" id="ARBA00022747"/>
    </source>
</evidence>
<dbReference type="PANTHER" id="PTHR10629:SF52">
    <property type="entry name" value="DNA (CYTOSINE-5)-METHYLTRANSFERASE 1"/>
    <property type="match status" value="1"/>
</dbReference>
<protein>
    <recommendedName>
        <fullName evidence="1">DNA (cytosine-5-)-methyltransferase</fullName>
        <ecNumber evidence="1">2.1.1.37</ecNumber>
    </recommendedName>
</protein>